<keyword evidence="3" id="KW-1185">Reference proteome</keyword>
<name>A0A829Y9X8_9GAMM</name>
<accession>A0A829Y9X8</accession>
<evidence type="ECO:0000313" key="2">
    <source>
        <dbReference type="EMBL" id="GFE79845.1"/>
    </source>
</evidence>
<comment type="caution">
    <text evidence="2">The sequence shown here is derived from an EMBL/GenBank/DDBJ whole genome shotgun (WGS) entry which is preliminary data.</text>
</comment>
<evidence type="ECO:0000313" key="3">
    <source>
        <dbReference type="Proteomes" id="UP000445000"/>
    </source>
</evidence>
<dbReference type="AlphaFoldDB" id="A0A829Y9X8"/>
<protein>
    <recommendedName>
        <fullName evidence="1">UGSC-like domain-containing protein</fullName>
    </recommendedName>
</protein>
<proteinExistence type="predicted"/>
<dbReference type="EMBL" id="BLJN01000002">
    <property type="protein sequence ID" value="GFE79845.1"/>
    <property type="molecule type" value="Genomic_DNA"/>
</dbReference>
<dbReference type="InterPro" id="IPR057767">
    <property type="entry name" value="UGSC-like_dom"/>
</dbReference>
<gene>
    <name evidence="2" type="ORF">GCM10011487_18450</name>
</gene>
<organism evidence="2 3">
    <name type="scientific">Steroidobacter agaridevorans</name>
    <dbReference type="NCBI Taxonomy" id="2695856"/>
    <lineage>
        <taxon>Bacteria</taxon>
        <taxon>Pseudomonadati</taxon>
        <taxon>Pseudomonadota</taxon>
        <taxon>Gammaproteobacteria</taxon>
        <taxon>Steroidobacterales</taxon>
        <taxon>Steroidobacteraceae</taxon>
        <taxon>Steroidobacter</taxon>
    </lineage>
</organism>
<dbReference type="Proteomes" id="UP000445000">
    <property type="component" value="Unassembled WGS sequence"/>
</dbReference>
<dbReference type="Pfam" id="PF24696">
    <property type="entry name" value="UGSC"/>
    <property type="match status" value="1"/>
</dbReference>
<feature type="domain" description="UGSC-like" evidence="1">
    <location>
        <begin position="7"/>
        <end position="70"/>
    </location>
</feature>
<sequence length="467" mass="50960">MLRASEACERAGFPTSSLVCEGFLGQAAATSVGLGMPNLPVAMIPGHPGAQSVEELRANVFSVTAQQVIDNLLKQPDEQELSPEPGARDIVFSGTFEEVNAYFYEREWSDGLPIVPPTLEKIEEFLSFTDRDRDETLGIVLPESRAVTIWAVAVNGVMAGCRPEYMPILVALAEAMADPIYGVEHSGNTPGAETLIVLNGPIIRQLGFNYQQGVLRDGFLPNTSVGRFWRLALRNLAGFLPHKTDKGSFGNTFRVVLAENEGALAKIGWPPNSADMGFEAGDNTVTVTRMTGGGVLASVTGSKPEQMMPYIADGLAKQTGWEIVFTVGGLTFGTLRPVLVLTPILAETIARAGWSKDDVKRYLFEHARMPAWRVEAFTEQWADFPIVSLKHQVNLGRLPRVFAESDDPNRLVPIVLEPDDFMVLVSGDPLRTNAYTFAHNGYLGFPTAKQIVLPKNWAQRIGARSKS</sequence>
<evidence type="ECO:0000259" key="1">
    <source>
        <dbReference type="Pfam" id="PF24696"/>
    </source>
</evidence>
<reference evidence="3" key="1">
    <citation type="submission" date="2020-01" db="EMBL/GenBank/DDBJ databases">
        <title>'Steroidobacter agaridevorans' sp. nov., agar-degrading bacteria isolated from rhizosphere soils.</title>
        <authorList>
            <person name="Ikenaga M."/>
            <person name="Kataoka M."/>
            <person name="Murouchi A."/>
            <person name="Katsuragi S."/>
            <person name="Sakai M."/>
        </authorList>
    </citation>
    <scope>NUCLEOTIDE SEQUENCE [LARGE SCALE GENOMIC DNA]</scope>
    <source>
        <strain evidence="3">YU21-B</strain>
    </source>
</reference>